<name>A0A327P0F4_9BACT</name>
<dbReference type="EMBL" id="QLII01000001">
    <property type="protein sequence ID" value="RAI78658.1"/>
    <property type="molecule type" value="Genomic_DNA"/>
</dbReference>
<protein>
    <submittedName>
        <fullName evidence="1">Uncharacterized protein</fullName>
    </submittedName>
</protein>
<dbReference type="Proteomes" id="UP000249016">
    <property type="component" value="Unassembled WGS sequence"/>
</dbReference>
<gene>
    <name evidence="1" type="ORF">HMF3257_29360</name>
</gene>
<comment type="caution">
    <text evidence="1">The sequence shown here is derived from an EMBL/GenBank/DDBJ whole genome shotgun (WGS) entry which is preliminary data.</text>
</comment>
<keyword evidence="2" id="KW-1185">Reference proteome</keyword>
<dbReference type="AlphaFoldDB" id="A0A327P0F4"/>
<accession>A0A327P0F4</accession>
<sequence>MFIITSAPGFAQSSQTATERISFVLKNTLGYHRMFRAEGPGIAYGFSMNRNEKTPKSWPIGTTLYFSKTGDTADQPILTVTANDAGKTLNTDERQPERTGNGTIITVRFRNNSFLPRKVMLISYRPDEPGNGTQGFLLLPGGLSRQSFPVGTKVYFANNDQVDVVMSGKRIDTEKPFLIIKKEDAEKTINIFK</sequence>
<proteinExistence type="predicted"/>
<evidence type="ECO:0000313" key="1">
    <source>
        <dbReference type="EMBL" id="RAI78658.1"/>
    </source>
</evidence>
<evidence type="ECO:0000313" key="2">
    <source>
        <dbReference type="Proteomes" id="UP000249016"/>
    </source>
</evidence>
<dbReference type="OrthoDB" id="949206at2"/>
<organism evidence="1 2">
    <name type="scientific">Spirosoma telluris</name>
    <dbReference type="NCBI Taxonomy" id="2183553"/>
    <lineage>
        <taxon>Bacteria</taxon>
        <taxon>Pseudomonadati</taxon>
        <taxon>Bacteroidota</taxon>
        <taxon>Cytophagia</taxon>
        <taxon>Cytophagales</taxon>
        <taxon>Cytophagaceae</taxon>
        <taxon>Spirosoma</taxon>
    </lineage>
</organism>
<reference evidence="1 2" key="1">
    <citation type="submission" date="2018-06" db="EMBL/GenBank/DDBJ databases">
        <title>Spirosoma sp. HMF3257 Genome sequencing and assembly.</title>
        <authorList>
            <person name="Kang H."/>
            <person name="Cha I."/>
            <person name="Kim H."/>
            <person name="Kang J."/>
            <person name="Joh K."/>
        </authorList>
    </citation>
    <scope>NUCLEOTIDE SEQUENCE [LARGE SCALE GENOMIC DNA]</scope>
    <source>
        <strain evidence="1 2">HMF3257</strain>
    </source>
</reference>